<dbReference type="CDD" id="cd04725">
    <property type="entry name" value="OMP_decarboxylase_like"/>
    <property type="match status" value="1"/>
</dbReference>
<dbReference type="PROSITE" id="PS00156">
    <property type="entry name" value="OMPDECASE"/>
    <property type="match status" value="1"/>
</dbReference>
<dbReference type="InterPro" id="IPR011060">
    <property type="entry name" value="RibuloseP-bd_barrel"/>
</dbReference>
<dbReference type="InterPro" id="IPR013785">
    <property type="entry name" value="Aldolase_TIM"/>
</dbReference>
<dbReference type="InterPro" id="IPR047596">
    <property type="entry name" value="OMPdecase_bac"/>
</dbReference>
<reference evidence="9" key="1">
    <citation type="submission" date="2014-06" db="EMBL/GenBank/DDBJ databases">
        <title>Key roles for freshwater Actinobacteria revealed by deep metagenomic sequencing.</title>
        <authorList>
            <person name="Ghai R."/>
            <person name="Mizuno C.M."/>
            <person name="Picazo A."/>
            <person name="Camacho A."/>
            <person name="Rodriguez-Valera F."/>
        </authorList>
    </citation>
    <scope>NUCLEOTIDE SEQUENCE</scope>
</reference>
<dbReference type="UniPathway" id="UPA00070">
    <property type="reaction ID" value="UER00120"/>
</dbReference>
<dbReference type="InterPro" id="IPR018089">
    <property type="entry name" value="OMPdecase_AS"/>
</dbReference>
<evidence type="ECO:0000313" key="9">
    <source>
        <dbReference type="EMBL" id="KGA11652.1"/>
    </source>
</evidence>
<dbReference type="SMART" id="SM00934">
    <property type="entry name" value="OMPdecase"/>
    <property type="match status" value="1"/>
</dbReference>
<dbReference type="NCBIfam" id="NF001273">
    <property type="entry name" value="PRK00230.1"/>
    <property type="match status" value="1"/>
</dbReference>
<accession>A0A094PKR1</accession>
<dbReference type="Gene3D" id="3.20.20.70">
    <property type="entry name" value="Aldolase class I"/>
    <property type="match status" value="1"/>
</dbReference>
<evidence type="ECO:0000256" key="3">
    <source>
        <dbReference type="ARBA" id="ARBA00021923"/>
    </source>
</evidence>
<evidence type="ECO:0000256" key="1">
    <source>
        <dbReference type="ARBA" id="ARBA00004861"/>
    </source>
</evidence>
<dbReference type="PANTHER" id="PTHR32119">
    <property type="entry name" value="OROTIDINE 5'-PHOSPHATE DECARBOXYLASE"/>
    <property type="match status" value="1"/>
</dbReference>
<feature type="domain" description="Orotidine 5'-phosphate decarboxylase" evidence="8">
    <location>
        <begin position="4"/>
        <end position="221"/>
    </location>
</feature>
<evidence type="ECO:0000256" key="6">
    <source>
        <dbReference type="ARBA" id="ARBA00023239"/>
    </source>
</evidence>
<comment type="pathway">
    <text evidence="1">Pyrimidine metabolism; UMP biosynthesis via de novo pathway; UMP from orotate: step 2/2.</text>
</comment>
<dbReference type="GO" id="GO:0004590">
    <property type="term" value="F:orotidine-5'-phosphate decarboxylase activity"/>
    <property type="evidence" value="ECO:0007669"/>
    <property type="project" value="UniProtKB-EC"/>
</dbReference>
<sequence length="230" mass="24306">MKAPIALALDAPDLDTACDWALKVSPFVSTLKIGLETYLRDGKSAISKIKANTDCEIFLDLKLHDIPATVRGACKSIKDLNPKYLTVHASGGTEMIKVASQEVPETLIVAVTILTSIDQKNLSQIGFKDDPITAAVNLAKLSVAAGARAIVCSPQEVSEIRKSVGSEIILITPGIRPSGIEANDQQRTATPEDAIKAGADLLVIGRPITGAKDIVLAAKTISEQVNKILS</sequence>
<dbReference type="Pfam" id="PF00215">
    <property type="entry name" value="OMPdecase"/>
    <property type="match status" value="1"/>
</dbReference>
<evidence type="ECO:0000256" key="5">
    <source>
        <dbReference type="ARBA" id="ARBA00022975"/>
    </source>
</evidence>
<dbReference type="AlphaFoldDB" id="A0A094PKR1"/>
<keyword evidence="6" id="KW-0456">Lyase</keyword>
<dbReference type="HAMAP" id="MF_01200_B">
    <property type="entry name" value="OMPdecase_type1_B"/>
    <property type="match status" value="1"/>
</dbReference>
<evidence type="ECO:0000256" key="2">
    <source>
        <dbReference type="ARBA" id="ARBA00012321"/>
    </source>
</evidence>
<name>A0A094PKR1_9ZZZZ</name>
<dbReference type="NCBIfam" id="TIGR01740">
    <property type="entry name" value="pyrF"/>
    <property type="match status" value="1"/>
</dbReference>
<dbReference type="InterPro" id="IPR014732">
    <property type="entry name" value="OMPdecase"/>
</dbReference>
<comment type="caution">
    <text evidence="9">The sequence shown here is derived from an EMBL/GenBank/DDBJ whole genome shotgun (WGS) entry which is preliminary data.</text>
</comment>
<keyword evidence="5" id="KW-0665">Pyrimidine biosynthesis</keyword>
<dbReference type="InterPro" id="IPR001754">
    <property type="entry name" value="OMPdeCOase_dom"/>
</dbReference>
<dbReference type="EC" id="4.1.1.23" evidence="2"/>
<gene>
    <name evidence="9" type="ORF">GM51_22410</name>
</gene>
<organism evidence="9">
    <name type="scientific">freshwater metagenome</name>
    <dbReference type="NCBI Taxonomy" id="449393"/>
    <lineage>
        <taxon>unclassified sequences</taxon>
        <taxon>metagenomes</taxon>
        <taxon>ecological metagenomes</taxon>
    </lineage>
</organism>
<protein>
    <recommendedName>
        <fullName evidence="3">Orotidine 5'-phosphate decarboxylase</fullName>
        <ecNumber evidence="2">4.1.1.23</ecNumber>
    </recommendedName>
    <alternativeName>
        <fullName evidence="7">OMP decarboxylase</fullName>
    </alternativeName>
</protein>
<evidence type="ECO:0000259" key="8">
    <source>
        <dbReference type="SMART" id="SM00934"/>
    </source>
</evidence>
<dbReference type="GO" id="GO:0006207">
    <property type="term" value="P:'de novo' pyrimidine nucleobase biosynthetic process"/>
    <property type="evidence" value="ECO:0007669"/>
    <property type="project" value="InterPro"/>
</dbReference>
<dbReference type="PANTHER" id="PTHR32119:SF2">
    <property type="entry name" value="OROTIDINE 5'-PHOSPHATE DECARBOXYLASE"/>
    <property type="match status" value="1"/>
</dbReference>
<evidence type="ECO:0000256" key="4">
    <source>
        <dbReference type="ARBA" id="ARBA00022793"/>
    </source>
</evidence>
<dbReference type="GO" id="GO:0044205">
    <property type="term" value="P:'de novo' UMP biosynthetic process"/>
    <property type="evidence" value="ECO:0007669"/>
    <property type="project" value="UniProtKB-UniPathway"/>
</dbReference>
<keyword evidence="4" id="KW-0210">Decarboxylase</keyword>
<evidence type="ECO:0000256" key="7">
    <source>
        <dbReference type="ARBA" id="ARBA00033428"/>
    </source>
</evidence>
<dbReference type="EMBL" id="JNSL01000232">
    <property type="protein sequence ID" value="KGA11652.1"/>
    <property type="molecule type" value="Genomic_DNA"/>
</dbReference>
<dbReference type="SUPFAM" id="SSF51366">
    <property type="entry name" value="Ribulose-phoshate binding barrel"/>
    <property type="match status" value="1"/>
</dbReference>
<proteinExistence type="inferred from homology"/>
<dbReference type="GO" id="GO:0005829">
    <property type="term" value="C:cytosol"/>
    <property type="evidence" value="ECO:0007669"/>
    <property type="project" value="TreeGrafter"/>
</dbReference>